<gene>
    <name evidence="10" type="ORF">SEMRO_732_G194390.1</name>
</gene>
<proteinExistence type="predicted"/>
<evidence type="ECO:0000313" key="11">
    <source>
        <dbReference type="Proteomes" id="UP001153069"/>
    </source>
</evidence>
<feature type="region of interest" description="Disordered" evidence="7">
    <location>
        <begin position="95"/>
        <end position="134"/>
    </location>
</feature>
<dbReference type="OrthoDB" id="676979at2759"/>
<evidence type="ECO:0000259" key="9">
    <source>
        <dbReference type="Pfam" id="PF08263"/>
    </source>
</evidence>
<dbReference type="Pfam" id="PF08263">
    <property type="entry name" value="LRRNT_2"/>
    <property type="match status" value="3"/>
</dbReference>
<feature type="signal peptide" evidence="8">
    <location>
        <begin position="1"/>
        <end position="26"/>
    </location>
</feature>
<accession>A0A9N8HHU2</accession>
<feature type="domain" description="Leucine-rich repeat-containing N-terminal plant-type" evidence="9">
    <location>
        <begin position="456"/>
        <end position="502"/>
    </location>
</feature>
<organism evidence="10 11">
    <name type="scientific">Seminavis robusta</name>
    <dbReference type="NCBI Taxonomy" id="568900"/>
    <lineage>
        <taxon>Eukaryota</taxon>
        <taxon>Sar</taxon>
        <taxon>Stramenopiles</taxon>
        <taxon>Ochrophyta</taxon>
        <taxon>Bacillariophyta</taxon>
        <taxon>Bacillariophyceae</taxon>
        <taxon>Bacillariophycidae</taxon>
        <taxon>Naviculales</taxon>
        <taxon>Naviculaceae</taxon>
        <taxon>Seminavis</taxon>
    </lineage>
</organism>
<protein>
    <submittedName>
        <fullName evidence="10">Leucine rich repeat N-terminal domain</fullName>
    </submittedName>
</protein>
<dbReference type="InterPro" id="IPR032675">
    <property type="entry name" value="LRR_dom_sf"/>
</dbReference>
<keyword evidence="3" id="KW-0472">Membrane</keyword>
<keyword evidence="6" id="KW-0677">Repeat</keyword>
<evidence type="ECO:0000256" key="2">
    <source>
        <dbReference type="ARBA" id="ARBA00004236"/>
    </source>
</evidence>
<keyword evidence="5 8" id="KW-0732">Signal</keyword>
<evidence type="ECO:0000313" key="10">
    <source>
        <dbReference type="EMBL" id="CAB9515693.1"/>
    </source>
</evidence>
<dbReference type="Gene3D" id="3.80.10.10">
    <property type="entry name" value="Ribonuclease Inhibitor"/>
    <property type="match status" value="4"/>
</dbReference>
<dbReference type="AlphaFoldDB" id="A0A9N8HHU2"/>
<name>A0A9N8HHU2_9STRA</name>
<evidence type="ECO:0000256" key="3">
    <source>
        <dbReference type="ARBA" id="ARBA00022475"/>
    </source>
</evidence>
<evidence type="ECO:0000256" key="6">
    <source>
        <dbReference type="ARBA" id="ARBA00022737"/>
    </source>
</evidence>
<dbReference type="InterPro" id="IPR013210">
    <property type="entry name" value="LRR_N_plant-typ"/>
</dbReference>
<feature type="domain" description="Leucine-rich repeat-containing N-terminal plant-type" evidence="9">
    <location>
        <begin position="36"/>
        <end position="79"/>
    </location>
</feature>
<sequence length="1166" mass="128179">MMRLCHGHFLLVATVVLSLFCGSAVSLSFQSNNVVDERSILLELYSATGGPSWNENQGWEDATPDGTDDYCEWTGVICTGEADLDTFQRRQLEEDDGDDDYYQDDGTSPAAGTSSSSSTAARESSSSNSKDPHRVMGLDLTQNFLQGRTPASLWKLPLLQYLNVNHNDKLQVDFSSVHDAPQLSIVKAQFTATASLAGLDHASLTLNVVHLSGCPLRSSFPAELLALTNLRDLQLSGCQLEGKLDGIQKLTNLRNLNLFDNQLRGPLPNEMIQMTRLQKFSCSRNQLTGDLHVVDALVDLDELYLAENQFKGRLPSLSAMPRLSRVFLNMNQLTGPVPPQFLLGITTWEPNFAETAGWIRVDISKNQLTGILPESLDILQDLSMDFNWQDNRWVNVSDALCDNEYWNRGAVMNFACDGLACPPGTYSVIGHASNSYACRTCDAAEFYGESTCVQENDKAALIALYSETNGNNWINNTGWKLAHDWQGLYDTGDICEWYGVTCFQPGDTDDDSAGGRVRRIDLSGNNLVGVVPEDLFAMDYLDTLELSGNPELVVPLTKMDESSELRYLDISRTATVNFDGLEMASDWFAYLIADGLTLGGTLPKQVLNLTALKLLSMSECQLIGTVPEKLANLKQLNELYLFDNHLRGSIPDAIGDMVELRFVSLAQNQLEGPLPTTFDALQKLQALSLADQVSKGGGLSGPLKTFRFHPFLKSLQLSDNLLEGTVPVQLLEGTESLLTVLKVNLANNRLTGKVPGELSRFQNMDLDLQGNRFNELDERLCASVDWMNGLVALDDSEEAATGVSPNWMGQKRCQMEFSMEDSDEQGLIELLFKQTGGDQWKNNASWMMKKKQTSAAQVHVCDWYGISCDESKSIVGISLGANNLQGTFPTELYMLPKLELLSLFGNPSLMIPMDGIDNAQSLRQLILDSTGLTSLRGIGKARSLTELNIEDNDMEGALPEELSRLINLKALSISKNSFEGTVPYWINNLPSLETFLAAENRFEGALPDFGNFRSISYVDLSKNALSGPIPLTFLKSAAEEEKIVVDLSNNNLDGTVPRELFRLSRLTIHLTDNQISDIDRELCQANGWNDYDVQKYGCAGILCPAGSSSVTGRQTSNVTRCSPCEDATYMGSTACFSSSSSSRFGGHWTIVTTLIATITVGLTTLV</sequence>
<dbReference type="PANTHER" id="PTHR48053">
    <property type="entry name" value="LEUCINE RICH REPEAT FAMILY PROTEIN, EXPRESSED"/>
    <property type="match status" value="1"/>
</dbReference>
<reference evidence="10" key="1">
    <citation type="submission" date="2020-06" db="EMBL/GenBank/DDBJ databases">
        <authorList>
            <consortium name="Plant Systems Biology data submission"/>
        </authorList>
    </citation>
    <scope>NUCLEOTIDE SEQUENCE</scope>
    <source>
        <strain evidence="10">D6</strain>
    </source>
</reference>
<evidence type="ECO:0000256" key="4">
    <source>
        <dbReference type="ARBA" id="ARBA00022614"/>
    </source>
</evidence>
<feature type="domain" description="Leucine-rich repeat-containing N-terminal plant-type" evidence="9">
    <location>
        <begin position="857"/>
        <end position="869"/>
    </location>
</feature>
<evidence type="ECO:0000256" key="1">
    <source>
        <dbReference type="ARBA" id="ARBA00004167"/>
    </source>
</evidence>
<comment type="caution">
    <text evidence="10">The sequence shown here is derived from an EMBL/GenBank/DDBJ whole genome shotgun (WGS) entry which is preliminary data.</text>
</comment>
<dbReference type="FunFam" id="3.80.10.10:FF:000041">
    <property type="entry name" value="LRR receptor-like serine/threonine-protein kinase ERECTA"/>
    <property type="match status" value="1"/>
</dbReference>
<keyword evidence="11" id="KW-1185">Reference proteome</keyword>
<dbReference type="GO" id="GO:0005886">
    <property type="term" value="C:plasma membrane"/>
    <property type="evidence" value="ECO:0007669"/>
    <property type="project" value="UniProtKB-SubCell"/>
</dbReference>
<evidence type="ECO:0000256" key="5">
    <source>
        <dbReference type="ARBA" id="ARBA00022729"/>
    </source>
</evidence>
<keyword evidence="3" id="KW-1003">Cell membrane</keyword>
<feature type="chain" id="PRO_5040321668" evidence="8">
    <location>
        <begin position="27"/>
        <end position="1166"/>
    </location>
</feature>
<feature type="compositionally biased region" description="Low complexity" evidence="7">
    <location>
        <begin position="104"/>
        <end position="129"/>
    </location>
</feature>
<comment type="subcellular location">
    <subcellularLocation>
        <location evidence="2">Cell membrane</location>
    </subcellularLocation>
    <subcellularLocation>
        <location evidence="1">Membrane</location>
        <topology evidence="1">Single-pass membrane protein</topology>
    </subcellularLocation>
</comment>
<dbReference type="InterPro" id="IPR051716">
    <property type="entry name" value="Plant_RL_S/T_kinase"/>
</dbReference>
<dbReference type="EMBL" id="CAICTM010000731">
    <property type="protein sequence ID" value="CAB9515693.1"/>
    <property type="molecule type" value="Genomic_DNA"/>
</dbReference>
<dbReference type="Pfam" id="PF00560">
    <property type="entry name" value="LRR_1"/>
    <property type="match status" value="1"/>
</dbReference>
<dbReference type="FunFam" id="3.80.10.10:FF:000383">
    <property type="entry name" value="Leucine-rich repeat receptor protein kinase EMS1"/>
    <property type="match status" value="1"/>
</dbReference>
<dbReference type="PANTHER" id="PTHR48053:SF71">
    <property type="entry name" value="LEUCINE RICH REPEAT FAMILY PROTEIN, EXPRESSED"/>
    <property type="match status" value="1"/>
</dbReference>
<evidence type="ECO:0000256" key="8">
    <source>
        <dbReference type="SAM" id="SignalP"/>
    </source>
</evidence>
<dbReference type="SUPFAM" id="SSF52058">
    <property type="entry name" value="L domain-like"/>
    <property type="match status" value="3"/>
</dbReference>
<keyword evidence="4" id="KW-0433">Leucine-rich repeat</keyword>
<dbReference type="Proteomes" id="UP001153069">
    <property type="component" value="Unassembled WGS sequence"/>
</dbReference>
<evidence type="ECO:0000256" key="7">
    <source>
        <dbReference type="SAM" id="MobiDB-lite"/>
    </source>
</evidence>
<dbReference type="InterPro" id="IPR001611">
    <property type="entry name" value="Leu-rich_rpt"/>
</dbReference>